<comment type="function">
    <text evidence="5">Involved in the maturation of [NiFe] hydrogenases. Required for nickel insertion into the metal center of the hydrogenase.</text>
</comment>
<feature type="binding site" evidence="5">
    <location>
        <position position="73"/>
    </location>
    <ligand>
        <name>Zn(2+)</name>
        <dbReference type="ChEBI" id="CHEBI:29105"/>
    </ligand>
</feature>
<dbReference type="OrthoDB" id="9800361at2"/>
<evidence type="ECO:0000256" key="4">
    <source>
        <dbReference type="ARBA" id="ARBA00022833"/>
    </source>
</evidence>
<proteinExistence type="inferred from homology"/>
<dbReference type="EMBL" id="LT629973">
    <property type="protein sequence ID" value="SEH80066.1"/>
    <property type="molecule type" value="Genomic_DNA"/>
</dbReference>
<protein>
    <recommendedName>
        <fullName evidence="5">Hydrogenase maturation factor HypA</fullName>
    </recommendedName>
</protein>
<dbReference type="Proteomes" id="UP000176204">
    <property type="component" value="Chromosome I"/>
</dbReference>
<keyword evidence="3 5" id="KW-0479">Metal-binding</keyword>
<evidence type="ECO:0000313" key="6">
    <source>
        <dbReference type="EMBL" id="SEH80066.1"/>
    </source>
</evidence>
<dbReference type="InterPro" id="IPR000688">
    <property type="entry name" value="HypA/HybF"/>
</dbReference>
<dbReference type="PANTHER" id="PTHR34535">
    <property type="entry name" value="HYDROGENASE MATURATION FACTOR HYPA"/>
    <property type="match status" value="1"/>
</dbReference>
<evidence type="ECO:0000313" key="7">
    <source>
        <dbReference type="Proteomes" id="UP000176204"/>
    </source>
</evidence>
<dbReference type="GO" id="GO:0016151">
    <property type="term" value="F:nickel cation binding"/>
    <property type="evidence" value="ECO:0007669"/>
    <property type="project" value="UniProtKB-UniRule"/>
</dbReference>
<feature type="binding site" evidence="5">
    <location>
        <position position="76"/>
    </location>
    <ligand>
        <name>Zn(2+)</name>
        <dbReference type="ChEBI" id="CHEBI:29105"/>
    </ligand>
</feature>
<feature type="binding site" evidence="5">
    <location>
        <position position="89"/>
    </location>
    <ligand>
        <name>Zn(2+)</name>
        <dbReference type="ChEBI" id="CHEBI:29105"/>
    </ligand>
</feature>
<keyword evidence="4 5" id="KW-0862">Zinc</keyword>
<dbReference type="PIRSF" id="PIRSF004761">
    <property type="entry name" value="Hydrgn_mat_HypA"/>
    <property type="match status" value="1"/>
</dbReference>
<feature type="binding site" evidence="5">
    <location>
        <position position="2"/>
    </location>
    <ligand>
        <name>Ni(2+)</name>
        <dbReference type="ChEBI" id="CHEBI:49786"/>
    </ligand>
</feature>
<dbReference type="AlphaFoldDB" id="A0A1C7PCT5"/>
<sequence>MHEAGIIAGALDMARDMALRGGGSRITRLVLRIGSLSSVVPESLRFAFAALAPGTIAEGAELDIDYIEAECHCTACNAPFPFSGNGYLCPRCGEASLTLVKGRELDLKTLEWI</sequence>
<dbReference type="STRING" id="1679444.PYTT_0847"/>
<organism evidence="6 7">
    <name type="scientific">Akkermansia glycaniphila</name>
    <dbReference type="NCBI Taxonomy" id="1679444"/>
    <lineage>
        <taxon>Bacteria</taxon>
        <taxon>Pseudomonadati</taxon>
        <taxon>Verrucomicrobiota</taxon>
        <taxon>Verrucomicrobiia</taxon>
        <taxon>Verrucomicrobiales</taxon>
        <taxon>Akkermansiaceae</taxon>
        <taxon>Akkermansia</taxon>
    </lineage>
</organism>
<dbReference type="PANTHER" id="PTHR34535:SF3">
    <property type="entry name" value="HYDROGENASE MATURATION FACTOR HYPA"/>
    <property type="match status" value="1"/>
</dbReference>
<keyword evidence="2 5" id="KW-0533">Nickel</keyword>
<dbReference type="Gene3D" id="3.30.2320.80">
    <property type="match status" value="1"/>
</dbReference>
<dbReference type="InterPro" id="IPR020538">
    <property type="entry name" value="Hydgase_Ni_incorp_HypA/HybF_CS"/>
</dbReference>
<dbReference type="RefSeq" id="WP_067774845.1">
    <property type="nucleotide sequence ID" value="NZ_JACVVN010000001.1"/>
</dbReference>
<name>A0A1C7PCT5_9BACT</name>
<evidence type="ECO:0000256" key="2">
    <source>
        <dbReference type="ARBA" id="ARBA00022596"/>
    </source>
</evidence>
<reference evidence="7" key="1">
    <citation type="submission" date="2016-09" db="EMBL/GenBank/DDBJ databases">
        <authorList>
            <person name="Koehorst J."/>
        </authorList>
    </citation>
    <scope>NUCLEOTIDE SEQUENCE [LARGE SCALE GENOMIC DNA]</scope>
</reference>
<keyword evidence="7" id="KW-1185">Reference proteome</keyword>
<accession>A0A1C7PCT5</accession>
<feature type="binding site" evidence="5">
    <location>
        <position position="92"/>
    </location>
    <ligand>
        <name>Zn(2+)</name>
        <dbReference type="ChEBI" id="CHEBI:29105"/>
    </ligand>
</feature>
<dbReference type="Pfam" id="PF01155">
    <property type="entry name" value="HypA"/>
    <property type="match status" value="1"/>
</dbReference>
<gene>
    <name evidence="5" type="primary">hypA</name>
    <name evidence="6" type="ORF">PYTT_0847</name>
</gene>
<dbReference type="GO" id="GO:0008270">
    <property type="term" value="F:zinc ion binding"/>
    <property type="evidence" value="ECO:0007669"/>
    <property type="project" value="UniProtKB-UniRule"/>
</dbReference>
<dbReference type="GO" id="GO:0051604">
    <property type="term" value="P:protein maturation"/>
    <property type="evidence" value="ECO:0007669"/>
    <property type="project" value="InterPro"/>
</dbReference>
<dbReference type="PROSITE" id="PS01249">
    <property type="entry name" value="HYPA"/>
    <property type="match status" value="1"/>
</dbReference>
<dbReference type="KEGG" id="agl:PYTT_0847"/>
<evidence type="ECO:0000256" key="3">
    <source>
        <dbReference type="ARBA" id="ARBA00022723"/>
    </source>
</evidence>
<evidence type="ECO:0000256" key="1">
    <source>
        <dbReference type="ARBA" id="ARBA00010748"/>
    </source>
</evidence>
<comment type="similarity">
    <text evidence="1 5">Belongs to the HypA/HybF family.</text>
</comment>
<dbReference type="HAMAP" id="MF_00213">
    <property type="entry name" value="HypA_HybF"/>
    <property type="match status" value="1"/>
</dbReference>
<evidence type="ECO:0000256" key="5">
    <source>
        <dbReference type="HAMAP-Rule" id="MF_00213"/>
    </source>
</evidence>